<dbReference type="Proteomes" id="UP000438429">
    <property type="component" value="Unassembled WGS sequence"/>
</dbReference>
<sequence length="159" mass="17476">MSRVSPGRGMSLLRIKDGKSAAQLVCALISSRRRTVAPAERSEREREGEDLEAGGGAPAVLTAVRRGADIQGVLAAVNRNKHTRVGEWFLLPVQPARSRAKKISLDWTIATPRVTGALQDLALKKISARSLRRCPRLVVLLSCLCQRPFILIYRIRAGR</sequence>
<accession>A0A6A4SFP7</accession>
<organism evidence="1 2">
    <name type="scientific">Scophthalmus maximus</name>
    <name type="common">Turbot</name>
    <name type="synonym">Psetta maxima</name>
    <dbReference type="NCBI Taxonomy" id="52904"/>
    <lineage>
        <taxon>Eukaryota</taxon>
        <taxon>Metazoa</taxon>
        <taxon>Chordata</taxon>
        <taxon>Craniata</taxon>
        <taxon>Vertebrata</taxon>
        <taxon>Euteleostomi</taxon>
        <taxon>Actinopterygii</taxon>
        <taxon>Neopterygii</taxon>
        <taxon>Teleostei</taxon>
        <taxon>Neoteleostei</taxon>
        <taxon>Acanthomorphata</taxon>
        <taxon>Carangaria</taxon>
        <taxon>Pleuronectiformes</taxon>
        <taxon>Pleuronectoidei</taxon>
        <taxon>Scophthalmidae</taxon>
        <taxon>Scophthalmus</taxon>
    </lineage>
</organism>
<name>A0A6A4SFP7_SCOMX</name>
<dbReference type="AlphaFoldDB" id="A0A6A4SFP7"/>
<dbReference type="EMBL" id="VEVO01000015">
    <property type="protein sequence ID" value="KAF0029991.1"/>
    <property type="molecule type" value="Genomic_DNA"/>
</dbReference>
<proteinExistence type="predicted"/>
<reference evidence="1 2" key="1">
    <citation type="submission" date="2019-06" db="EMBL/GenBank/DDBJ databases">
        <title>Draft genomes of female and male turbot (Scophthalmus maximus).</title>
        <authorList>
            <person name="Xu H."/>
            <person name="Xu X.-W."/>
            <person name="Shao C."/>
            <person name="Chen S."/>
        </authorList>
    </citation>
    <scope>NUCLEOTIDE SEQUENCE [LARGE SCALE GENOMIC DNA]</scope>
    <source>
        <strain evidence="1">Ysfricsl-2016a</strain>
        <tissue evidence="1">Blood</tissue>
    </source>
</reference>
<gene>
    <name evidence="1" type="ORF">F2P81_016722</name>
</gene>
<evidence type="ECO:0000313" key="1">
    <source>
        <dbReference type="EMBL" id="KAF0029991.1"/>
    </source>
</evidence>
<evidence type="ECO:0000313" key="2">
    <source>
        <dbReference type="Proteomes" id="UP000438429"/>
    </source>
</evidence>
<protein>
    <submittedName>
        <fullName evidence="1">Uncharacterized protein</fullName>
    </submittedName>
</protein>
<comment type="caution">
    <text evidence="1">The sequence shown here is derived from an EMBL/GenBank/DDBJ whole genome shotgun (WGS) entry which is preliminary data.</text>
</comment>